<feature type="compositionally biased region" description="Basic residues" evidence="1">
    <location>
        <begin position="21"/>
        <end position="33"/>
    </location>
</feature>
<feature type="compositionally biased region" description="Basic and acidic residues" evidence="1">
    <location>
        <begin position="52"/>
        <end position="63"/>
    </location>
</feature>
<gene>
    <name evidence="2" type="ORF">BB8028_0008g00430</name>
</gene>
<feature type="region of interest" description="Disordered" evidence="1">
    <location>
        <begin position="48"/>
        <end position="69"/>
    </location>
</feature>
<dbReference type="AlphaFoldDB" id="A0A2S7YNB4"/>
<dbReference type="EMBL" id="JRHA01000008">
    <property type="protein sequence ID" value="PQK17533.1"/>
    <property type="molecule type" value="Genomic_DNA"/>
</dbReference>
<evidence type="ECO:0000313" key="2">
    <source>
        <dbReference type="EMBL" id="PQK17533.1"/>
    </source>
</evidence>
<accession>A0A2S7YNB4</accession>
<sequence>MIMDSDHEHDGLELDDAPYVHQKKKKKRTGRKKRRAITGFEEYYADAPTTPEEARREQEELYARQDNSAPSSHYIQTRLIFLPQLDPTCIHRFRTRRNLNSELSTYFNEYMFLGGIDTYTAFSPEQLEDGALIPRGCEPTTHDDDDDAAANSRFYDGNARNWTVDFAAVAAGFLSVSVLPLTGVEAVPTERAIGVVENFLRYVLQHDVCPEHAANISEALRVCGRARDEWPRFWRLERLLPGRFTLAAAQTFGVHNEADWFLEGRNEEAGKTPTEVKPEVIFYASLVAAGVRVPKTESGRSALTVSRQFTCSLTLRSIEMPDDDVSGYFERLALCADADTVTRLKLQPLGRAAFRPAELRDGWVRQVPFEALPADEDVVFLLERDILEAMTVGTLMTAQVCELSSGLRFIKTIETVQPSFYTFLPQHLIKDYKPPRANDRPPPSIHDRAVAAEETQVERPQDEESEAEELSKE</sequence>
<reference evidence="2 3" key="1">
    <citation type="submission" date="2016-07" db="EMBL/GenBank/DDBJ databases">
        <title>Comparative genomics of the entomopathogenic fungus Beauveria bassiana.</title>
        <authorList>
            <person name="Valero Jimenez C.A."/>
            <person name="Zwaan B.J."/>
            <person name="Van Kan J.A."/>
            <person name="Takken W."/>
            <person name="Debets A.J."/>
            <person name="Schoustra S.E."/>
            <person name="Koenraadt C.J."/>
        </authorList>
    </citation>
    <scope>NUCLEOTIDE SEQUENCE [LARGE SCALE GENOMIC DNA]</scope>
    <source>
        <strain evidence="2 3">ARSEF 8028</strain>
    </source>
</reference>
<proteinExistence type="predicted"/>
<organism evidence="2 3">
    <name type="scientific">Beauveria bassiana</name>
    <name type="common">White muscardine disease fungus</name>
    <name type="synonym">Tritirachium shiotae</name>
    <dbReference type="NCBI Taxonomy" id="176275"/>
    <lineage>
        <taxon>Eukaryota</taxon>
        <taxon>Fungi</taxon>
        <taxon>Dikarya</taxon>
        <taxon>Ascomycota</taxon>
        <taxon>Pezizomycotina</taxon>
        <taxon>Sordariomycetes</taxon>
        <taxon>Hypocreomycetidae</taxon>
        <taxon>Hypocreales</taxon>
        <taxon>Cordycipitaceae</taxon>
        <taxon>Beauveria</taxon>
    </lineage>
</organism>
<evidence type="ECO:0000256" key="1">
    <source>
        <dbReference type="SAM" id="MobiDB-lite"/>
    </source>
</evidence>
<comment type="caution">
    <text evidence="2">The sequence shown here is derived from an EMBL/GenBank/DDBJ whole genome shotgun (WGS) entry which is preliminary data.</text>
</comment>
<feature type="region of interest" description="Disordered" evidence="1">
    <location>
        <begin position="432"/>
        <end position="473"/>
    </location>
</feature>
<feature type="region of interest" description="Disordered" evidence="1">
    <location>
        <begin position="1"/>
        <end position="33"/>
    </location>
</feature>
<evidence type="ECO:0008006" key="4">
    <source>
        <dbReference type="Google" id="ProtNLM"/>
    </source>
</evidence>
<dbReference type="GO" id="GO:0033167">
    <property type="term" value="C:ARC complex"/>
    <property type="evidence" value="ECO:0007669"/>
    <property type="project" value="InterPro"/>
</dbReference>
<dbReference type="GO" id="GO:0031047">
    <property type="term" value="P:regulatory ncRNA-mediated gene silencing"/>
    <property type="evidence" value="ECO:0007669"/>
    <property type="project" value="InterPro"/>
</dbReference>
<dbReference type="OrthoDB" id="435402at2759"/>
<feature type="compositionally biased region" description="Acidic residues" evidence="1">
    <location>
        <begin position="463"/>
        <end position="473"/>
    </location>
</feature>
<dbReference type="Pfam" id="PF09692">
    <property type="entry name" value="Arb1"/>
    <property type="match status" value="1"/>
</dbReference>
<name>A0A2S7YNB4_BEABA</name>
<feature type="compositionally biased region" description="Basic and acidic residues" evidence="1">
    <location>
        <begin position="432"/>
        <end position="462"/>
    </location>
</feature>
<dbReference type="Proteomes" id="UP000237441">
    <property type="component" value="Unassembled WGS sequence"/>
</dbReference>
<evidence type="ECO:0000313" key="3">
    <source>
        <dbReference type="Proteomes" id="UP000237441"/>
    </source>
</evidence>
<feature type="compositionally biased region" description="Basic and acidic residues" evidence="1">
    <location>
        <begin position="1"/>
        <end position="12"/>
    </location>
</feature>
<dbReference type="InterPro" id="IPR018606">
    <property type="entry name" value="Arb1"/>
</dbReference>
<protein>
    <recommendedName>
        <fullName evidence="4">Argonaute siRNA chaperone complex subunit Arb1</fullName>
    </recommendedName>
</protein>